<dbReference type="InterPro" id="IPR001697">
    <property type="entry name" value="Pyr_Knase"/>
</dbReference>
<comment type="pathway">
    <text evidence="3 14">Carbohydrate degradation; glycolysis; pyruvate from D-glyceraldehyde 3-phosphate: step 5/5.</text>
</comment>
<organism evidence="17 18">
    <name type="scientific">Triparma retinervis</name>
    <dbReference type="NCBI Taxonomy" id="2557542"/>
    <lineage>
        <taxon>Eukaryota</taxon>
        <taxon>Sar</taxon>
        <taxon>Stramenopiles</taxon>
        <taxon>Ochrophyta</taxon>
        <taxon>Bolidophyceae</taxon>
        <taxon>Parmales</taxon>
        <taxon>Triparmaceae</taxon>
        <taxon>Triparma</taxon>
    </lineage>
</organism>
<dbReference type="InterPro" id="IPR011037">
    <property type="entry name" value="Pyrv_Knase-like_insert_dom_sf"/>
</dbReference>
<dbReference type="Proteomes" id="UP001165082">
    <property type="component" value="Unassembled WGS sequence"/>
</dbReference>
<dbReference type="InterPro" id="IPR015806">
    <property type="entry name" value="Pyrv_Knase_insert_dom_sf"/>
</dbReference>
<evidence type="ECO:0000256" key="4">
    <source>
        <dbReference type="ARBA" id="ARBA00008663"/>
    </source>
</evidence>
<comment type="cofactor">
    <cofactor evidence="2">
        <name>K(+)</name>
        <dbReference type="ChEBI" id="CHEBI:29103"/>
    </cofactor>
</comment>
<evidence type="ECO:0000256" key="5">
    <source>
        <dbReference type="ARBA" id="ARBA00012142"/>
    </source>
</evidence>
<evidence type="ECO:0000259" key="16">
    <source>
        <dbReference type="Pfam" id="PF02887"/>
    </source>
</evidence>
<dbReference type="GO" id="GO:0005524">
    <property type="term" value="F:ATP binding"/>
    <property type="evidence" value="ECO:0007669"/>
    <property type="project" value="UniProtKB-KW"/>
</dbReference>
<dbReference type="FunFam" id="3.20.20.60:FF:000025">
    <property type="entry name" value="Pyruvate kinase"/>
    <property type="match status" value="1"/>
</dbReference>
<dbReference type="SUPFAM" id="SSF50800">
    <property type="entry name" value="PK beta-barrel domain-like"/>
    <property type="match status" value="1"/>
</dbReference>
<evidence type="ECO:0000256" key="11">
    <source>
        <dbReference type="ARBA" id="ARBA00022842"/>
    </source>
</evidence>
<comment type="similarity">
    <text evidence="4 14">Belongs to the pyruvate kinase family.</text>
</comment>
<dbReference type="GO" id="GO:0016301">
    <property type="term" value="F:kinase activity"/>
    <property type="evidence" value="ECO:0007669"/>
    <property type="project" value="UniProtKB-KW"/>
</dbReference>
<comment type="cofactor">
    <cofactor evidence="1">
        <name>Mg(2+)</name>
        <dbReference type="ChEBI" id="CHEBI:18420"/>
    </cofactor>
</comment>
<dbReference type="EC" id="2.7.1.40" evidence="5 14"/>
<dbReference type="GO" id="GO:0000287">
    <property type="term" value="F:magnesium ion binding"/>
    <property type="evidence" value="ECO:0007669"/>
    <property type="project" value="InterPro"/>
</dbReference>
<dbReference type="Pfam" id="PF00224">
    <property type="entry name" value="PK"/>
    <property type="match status" value="1"/>
</dbReference>
<dbReference type="Gene3D" id="2.40.33.10">
    <property type="entry name" value="PK beta-barrel domain-like"/>
    <property type="match status" value="1"/>
</dbReference>
<dbReference type="NCBIfam" id="TIGR01064">
    <property type="entry name" value="pyruv_kin"/>
    <property type="match status" value="1"/>
</dbReference>
<name>A0A9W7DMM5_9STRA</name>
<keyword evidence="8" id="KW-0547">Nucleotide-binding</keyword>
<evidence type="ECO:0000256" key="2">
    <source>
        <dbReference type="ARBA" id="ARBA00001958"/>
    </source>
</evidence>
<sequence length="493" mass="52993">MPVLKRLVSEGVRVMRLNFSHATVEEADLRMTNLRASSGRNGDTSGMGADDDVLRRGCVGVVGSGRNMRASLLDTRGPEIRTLKVENDTSGKETLTLTKGEEVGVESDVTGKMECKKGKFYVNYAGIEKVVKPGDRVLLDDGAVTLKCTSVSGPTVLTTVLNTGDVRSRVGVNLPGVKTGLPAMSEKDRVDVKYGIENDVDYVAASFVRDAEGVREIRGYIDSIRGDGVGPLIISKIENVEGLENFEEILSESDGIMVARGDLGVEIPLERVTLEQKNMVRRCNEVGKPVIVATQMLESMTKSPRPTRAEVSDVTNAVLDGADAVMLSGETAKGNYVVETVNAMQSIIKETEGWVKEGGVSTSAYVHPDAQLDCEYNSVAKAAVAAAEASDAKAIIVLTKTGRTARLISRYRPNVPIVCFANSYKVGRQLQLYRACHPVVGLGNLDPKERGEEAAGMTKELGFVQKDDTYVLIQAEKGTSGKNVIGMKIGTVE</sequence>
<dbReference type="InterPro" id="IPR036918">
    <property type="entry name" value="Pyrv_Knase_C_sf"/>
</dbReference>
<dbReference type="InterPro" id="IPR015795">
    <property type="entry name" value="Pyrv_Knase_C"/>
</dbReference>
<reference evidence="17" key="1">
    <citation type="submission" date="2022-07" db="EMBL/GenBank/DDBJ databases">
        <title>Genome analysis of Parmales, a sister group of diatoms, reveals the evolutionary specialization of diatoms from phago-mixotrophs to photoautotrophs.</title>
        <authorList>
            <person name="Ban H."/>
            <person name="Sato S."/>
            <person name="Yoshikawa S."/>
            <person name="Kazumasa Y."/>
            <person name="Nakamura Y."/>
            <person name="Ichinomiya M."/>
            <person name="Saitoh K."/>
            <person name="Sato N."/>
            <person name="Blanc-Mathieu R."/>
            <person name="Endo H."/>
            <person name="Kuwata A."/>
            <person name="Ogata H."/>
        </authorList>
    </citation>
    <scope>NUCLEOTIDE SEQUENCE</scope>
</reference>
<dbReference type="PANTHER" id="PTHR11817">
    <property type="entry name" value="PYRUVATE KINASE"/>
    <property type="match status" value="1"/>
</dbReference>
<comment type="catalytic activity">
    <reaction evidence="14">
        <text>pyruvate + ATP = phosphoenolpyruvate + ADP + H(+)</text>
        <dbReference type="Rhea" id="RHEA:18157"/>
        <dbReference type="ChEBI" id="CHEBI:15361"/>
        <dbReference type="ChEBI" id="CHEBI:15378"/>
        <dbReference type="ChEBI" id="CHEBI:30616"/>
        <dbReference type="ChEBI" id="CHEBI:58702"/>
        <dbReference type="ChEBI" id="CHEBI:456216"/>
        <dbReference type="EC" id="2.7.1.40"/>
    </reaction>
</comment>
<keyword evidence="9 14" id="KW-0418">Kinase</keyword>
<keyword evidence="6 14" id="KW-0808">Transferase</keyword>
<evidence type="ECO:0000256" key="8">
    <source>
        <dbReference type="ARBA" id="ARBA00022741"/>
    </source>
</evidence>
<dbReference type="PRINTS" id="PR01050">
    <property type="entry name" value="PYRUVTKNASE"/>
</dbReference>
<evidence type="ECO:0000313" key="17">
    <source>
        <dbReference type="EMBL" id="GMH49189.1"/>
    </source>
</evidence>
<protein>
    <recommendedName>
        <fullName evidence="5 14">Pyruvate kinase</fullName>
        <ecNumber evidence="5 14">2.7.1.40</ecNumber>
    </recommendedName>
</protein>
<accession>A0A9W7DMM5</accession>
<comment type="caution">
    <text evidence="17">The sequence shown here is derived from an EMBL/GenBank/DDBJ whole genome shotgun (WGS) entry which is preliminary data.</text>
</comment>
<evidence type="ECO:0000256" key="12">
    <source>
        <dbReference type="ARBA" id="ARBA00023152"/>
    </source>
</evidence>
<dbReference type="InterPro" id="IPR015793">
    <property type="entry name" value="Pyrv_Knase_brl"/>
</dbReference>
<dbReference type="FunFam" id="2.40.33.10:FF:000001">
    <property type="entry name" value="Pyruvate kinase"/>
    <property type="match status" value="1"/>
</dbReference>
<dbReference type="SUPFAM" id="SSF52935">
    <property type="entry name" value="PK C-terminal domain-like"/>
    <property type="match status" value="1"/>
</dbReference>
<dbReference type="AlphaFoldDB" id="A0A9W7DMM5"/>
<evidence type="ECO:0000256" key="7">
    <source>
        <dbReference type="ARBA" id="ARBA00022723"/>
    </source>
</evidence>
<dbReference type="GO" id="GO:0030955">
    <property type="term" value="F:potassium ion binding"/>
    <property type="evidence" value="ECO:0007669"/>
    <property type="project" value="InterPro"/>
</dbReference>
<evidence type="ECO:0000313" key="18">
    <source>
        <dbReference type="Proteomes" id="UP001165082"/>
    </source>
</evidence>
<evidence type="ECO:0000256" key="9">
    <source>
        <dbReference type="ARBA" id="ARBA00022777"/>
    </source>
</evidence>
<dbReference type="Pfam" id="PF02887">
    <property type="entry name" value="PK_C"/>
    <property type="match status" value="1"/>
</dbReference>
<keyword evidence="11 14" id="KW-0460">Magnesium</keyword>
<feature type="domain" description="Pyruvate kinase C-terminal" evidence="16">
    <location>
        <begin position="378"/>
        <end position="481"/>
    </location>
</feature>
<evidence type="ECO:0000256" key="6">
    <source>
        <dbReference type="ARBA" id="ARBA00022679"/>
    </source>
</evidence>
<dbReference type="GO" id="GO:0004743">
    <property type="term" value="F:pyruvate kinase activity"/>
    <property type="evidence" value="ECO:0007669"/>
    <property type="project" value="UniProtKB-EC"/>
</dbReference>
<dbReference type="InterPro" id="IPR015813">
    <property type="entry name" value="Pyrv/PenolPyrv_kinase-like_dom"/>
</dbReference>
<keyword evidence="7" id="KW-0479">Metal-binding</keyword>
<evidence type="ECO:0000259" key="15">
    <source>
        <dbReference type="Pfam" id="PF00224"/>
    </source>
</evidence>
<dbReference type="EMBL" id="BRXZ01001897">
    <property type="protein sequence ID" value="GMH49189.1"/>
    <property type="molecule type" value="Genomic_DNA"/>
</dbReference>
<gene>
    <name evidence="17" type="ORF">TrRE_jg13171</name>
</gene>
<keyword evidence="10" id="KW-0067">ATP-binding</keyword>
<keyword evidence="12 14" id="KW-0324">Glycolysis</keyword>
<evidence type="ECO:0000256" key="10">
    <source>
        <dbReference type="ARBA" id="ARBA00022840"/>
    </source>
</evidence>
<keyword evidence="13" id="KW-0670">Pyruvate</keyword>
<dbReference type="Gene3D" id="3.40.1380.20">
    <property type="entry name" value="Pyruvate kinase, C-terminal domain"/>
    <property type="match status" value="1"/>
</dbReference>
<dbReference type="OrthoDB" id="108365at2759"/>
<dbReference type="Gene3D" id="3.20.20.60">
    <property type="entry name" value="Phosphoenolpyruvate-binding domains"/>
    <property type="match status" value="1"/>
</dbReference>
<dbReference type="InterPro" id="IPR040442">
    <property type="entry name" value="Pyrv_kinase-like_dom_sf"/>
</dbReference>
<evidence type="ECO:0000256" key="1">
    <source>
        <dbReference type="ARBA" id="ARBA00001946"/>
    </source>
</evidence>
<evidence type="ECO:0000256" key="14">
    <source>
        <dbReference type="RuleBase" id="RU000504"/>
    </source>
</evidence>
<evidence type="ECO:0000256" key="3">
    <source>
        <dbReference type="ARBA" id="ARBA00004997"/>
    </source>
</evidence>
<keyword evidence="18" id="KW-1185">Reference proteome</keyword>
<evidence type="ECO:0000256" key="13">
    <source>
        <dbReference type="ARBA" id="ARBA00023317"/>
    </source>
</evidence>
<proteinExistence type="inferred from homology"/>
<feature type="domain" description="Pyruvate kinase barrel" evidence="15">
    <location>
        <begin position="3"/>
        <end position="341"/>
    </location>
</feature>
<dbReference type="SUPFAM" id="SSF51621">
    <property type="entry name" value="Phosphoenolpyruvate/pyruvate domain"/>
    <property type="match status" value="1"/>
</dbReference>